<protein>
    <submittedName>
        <fullName evidence="3">Helix-turn-helix transcriptional regulator</fullName>
    </submittedName>
</protein>
<dbReference type="PROSITE" id="PS50943">
    <property type="entry name" value="HTH_CROC1"/>
    <property type="match status" value="1"/>
</dbReference>
<evidence type="ECO:0000313" key="4">
    <source>
        <dbReference type="Proteomes" id="UP000746535"/>
    </source>
</evidence>
<feature type="domain" description="HTH cro/C1-type" evidence="2">
    <location>
        <begin position="34"/>
        <end position="87"/>
    </location>
</feature>
<sequence length="110" mass="12198">MAKSLDQVMGTLSATRRQKVAQRADALIQEQLTLQALRKELNLTQETMAGLLDMKQANVSKVEKRTDMLISTLRNYVEALGGTLELVAHLPGRSPVKLEGFRDLNTDCNS</sequence>
<gene>
    <name evidence="3" type="ORF">HBH25_11160</name>
</gene>
<proteinExistence type="predicted"/>
<reference evidence="3 4" key="1">
    <citation type="submission" date="2020-03" db="EMBL/GenBank/DDBJ databases">
        <authorList>
            <person name="Wang L."/>
            <person name="He N."/>
            <person name="Li Y."/>
            <person name="Fang Y."/>
            <person name="Zhang F."/>
        </authorList>
    </citation>
    <scope>NUCLEOTIDE SEQUENCE [LARGE SCALE GENOMIC DNA]</scope>
    <source>
        <strain evidence="4">hsmgli-8</strain>
    </source>
</reference>
<evidence type="ECO:0000259" key="2">
    <source>
        <dbReference type="PROSITE" id="PS50943"/>
    </source>
</evidence>
<dbReference type="RefSeq" id="WP_168083992.1">
    <property type="nucleotide sequence ID" value="NZ_JAAVJI010000005.1"/>
</dbReference>
<organism evidence="3 4">
    <name type="scientific">Pseudomonas quercus</name>
    <dbReference type="NCBI Taxonomy" id="2722792"/>
    <lineage>
        <taxon>Bacteria</taxon>
        <taxon>Pseudomonadati</taxon>
        <taxon>Pseudomonadota</taxon>
        <taxon>Gammaproteobacteria</taxon>
        <taxon>Pseudomonadales</taxon>
        <taxon>Pseudomonadaceae</taxon>
        <taxon>Pseudomonas</taxon>
    </lineage>
</organism>
<comment type="caution">
    <text evidence="3">The sequence shown here is derived from an EMBL/GenBank/DDBJ whole genome shotgun (WGS) entry which is preliminary data.</text>
</comment>
<keyword evidence="1" id="KW-0175">Coiled coil</keyword>
<dbReference type="SUPFAM" id="SSF47413">
    <property type="entry name" value="lambda repressor-like DNA-binding domains"/>
    <property type="match status" value="1"/>
</dbReference>
<feature type="coiled-coil region" evidence="1">
    <location>
        <begin position="27"/>
        <end position="54"/>
    </location>
</feature>
<dbReference type="Gene3D" id="1.10.260.40">
    <property type="entry name" value="lambda repressor-like DNA-binding domains"/>
    <property type="match status" value="1"/>
</dbReference>
<evidence type="ECO:0000313" key="3">
    <source>
        <dbReference type="EMBL" id="NJP01420.1"/>
    </source>
</evidence>
<dbReference type="Pfam" id="PF13744">
    <property type="entry name" value="HTH_37"/>
    <property type="match status" value="1"/>
</dbReference>
<keyword evidence="4" id="KW-1185">Reference proteome</keyword>
<dbReference type="InterPro" id="IPR010982">
    <property type="entry name" value="Lambda_DNA-bd_dom_sf"/>
</dbReference>
<accession>A0ABX0YER3</accession>
<evidence type="ECO:0000256" key="1">
    <source>
        <dbReference type="SAM" id="Coils"/>
    </source>
</evidence>
<dbReference type="InterPro" id="IPR001387">
    <property type="entry name" value="Cro/C1-type_HTH"/>
</dbReference>
<name>A0ABX0YER3_9PSED</name>
<dbReference type="InterPro" id="IPR039554">
    <property type="entry name" value="HigA2-like_HTH"/>
</dbReference>
<dbReference type="Proteomes" id="UP000746535">
    <property type="component" value="Unassembled WGS sequence"/>
</dbReference>
<dbReference type="EMBL" id="JAAVJI010000005">
    <property type="protein sequence ID" value="NJP01420.1"/>
    <property type="molecule type" value="Genomic_DNA"/>
</dbReference>
<dbReference type="SMART" id="SM00530">
    <property type="entry name" value="HTH_XRE"/>
    <property type="match status" value="1"/>
</dbReference>
<dbReference type="CDD" id="cd00093">
    <property type="entry name" value="HTH_XRE"/>
    <property type="match status" value="1"/>
</dbReference>